<evidence type="ECO:0000313" key="3">
    <source>
        <dbReference type="EMBL" id="EKR65035.1"/>
    </source>
</evidence>
<dbReference type="InterPro" id="IPR000073">
    <property type="entry name" value="AB_hydrolase_1"/>
</dbReference>
<keyword evidence="1 3" id="KW-0378">Hydrolase</keyword>
<evidence type="ECO:0000259" key="2">
    <source>
        <dbReference type="Pfam" id="PF00561"/>
    </source>
</evidence>
<dbReference type="Pfam" id="PF00561">
    <property type="entry name" value="Abhydrolase_1"/>
    <property type="match status" value="1"/>
</dbReference>
<dbReference type="EMBL" id="AFLV02000026">
    <property type="protein sequence ID" value="EKR65035.1"/>
    <property type="molecule type" value="Genomic_DNA"/>
</dbReference>
<dbReference type="AlphaFoldDB" id="A0A828Z439"/>
<dbReference type="Gene3D" id="3.40.50.1820">
    <property type="entry name" value="alpha/beta hydrolase"/>
    <property type="match status" value="1"/>
</dbReference>
<dbReference type="InterPro" id="IPR000639">
    <property type="entry name" value="Epox_hydrolase-like"/>
</dbReference>
<evidence type="ECO:0000256" key="1">
    <source>
        <dbReference type="ARBA" id="ARBA00022801"/>
    </source>
</evidence>
<dbReference type="PANTHER" id="PTHR43329">
    <property type="entry name" value="EPOXIDE HYDROLASE"/>
    <property type="match status" value="1"/>
</dbReference>
<dbReference type="PRINTS" id="PR00412">
    <property type="entry name" value="EPOXHYDRLASE"/>
</dbReference>
<dbReference type="InterPro" id="IPR029058">
    <property type="entry name" value="AB_hydrolase_fold"/>
</dbReference>
<dbReference type="GO" id="GO:0016787">
    <property type="term" value="F:hydrolase activity"/>
    <property type="evidence" value="ECO:0007669"/>
    <property type="project" value="UniProtKB-KW"/>
</dbReference>
<organism evidence="3 4">
    <name type="scientific">Leptospira weilii str. 2006001853</name>
    <dbReference type="NCBI Taxonomy" id="1001589"/>
    <lineage>
        <taxon>Bacteria</taxon>
        <taxon>Pseudomonadati</taxon>
        <taxon>Spirochaetota</taxon>
        <taxon>Spirochaetia</taxon>
        <taxon>Leptospirales</taxon>
        <taxon>Leptospiraceae</taxon>
        <taxon>Leptospira</taxon>
    </lineage>
</organism>
<proteinExistence type="predicted"/>
<gene>
    <name evidence="3" type="ORF">LEP1GSC036_4425</name>
</gene>
<evidence type="ECO:0000313" key="4">
    <source>
        <dbReference type="Proteomes" id="UP000001338"/>
    </source>
</evidence>
<reference evidence="3 4" key="1">
    <citation type="submission" date="2012-10" db="EMBL/GenBank/DDBJ databases">
        <authorList>
            <person name="Harkins D.M."/>
            <person name="Durkin A.S."/>
            <person name="Brinkac L.M."/>
            <person name="Haft D.H."/>
            <person name="Selengut J.D."/>
            <person name="Sanka R."/>
            <person name="DePew J."/>
            <person name="Purushe J."/>
            <person name="Whelen A.C."/>
            <person name="Vinetz J.M."/>
            <person name="Sutton G.G."/>
            <person name="Nierman W.C."/>
            <person name="Fouts D.E."/>
        </authorList>
    </citation>
    <scope>NUCLEOTIDE SEQUENCE [LARGE SCALE GENOMIC DNA]</scope>
    <source>
        <strain evidence="3 4">2006001853</strain>
    </source>
</reference>
<feature type="domain" description="AB hydrolase-1" evidence="2">
    <location>
        <begin position="42"/>
        <end position="293"/>
    </location>
</feature>
<name>A0A828Z439_9LEPT</name>
<accession>A0A828Z439</accession>
<protein>
    <submittedName>
        <fullName evidence="3">Alpha/beta hydrolase family protein</fullName>
    </submittedName>
</protein>
<sequence length="313" mass="36429">MSLKTTIAGSGSKKGVEILKYTYIENQKVKLFLSYSETDSKNVILFIHGYPDTHKTWDLQIDSLKEKFRLGAIDLRGFGRSSKPLEQSEYNYAVILPDLVKAIDFLSKNSKVHIVGHDWGATLGWLFISDSKYSKYVNSFTAISGPHPWLAGKRMIDDLFSLNFDNWKKVVDQSFRSWYIWFFQIPILPELMWQNFGELIYKWIMDLGGVPKKDFLRKVNRNDIYSTTIAPINLFRELLFGRTVISAPSNIKIPVQLIIPQKDFIVLPEVYENTYDYVDNLEIHKLDSNHWVHREQPNVVTELIRKFVSKHSV</sequence>
<dbReference type="SUPFAM" id="SSF53474">
    <property type="entry name" value="alpha/beta-Hydrolases"/>
    <property type="match status" value="1"/>
</dbReference>
<comment type="caution">
    <text evidence="3">The sequence shown here is derived from an EMBL/GenBank/DDBJ whole genome shotgun (WGS) entry which is preliminary data.</text>
</comment>
<dbReference type="Proteomes" id="UP000001338">
    <property type="component" value="Unassembled WGS sequence"/>
</dbReference>